<organism evidence="2">
    <name type="scientific">Guillardia theta (strain CCMP2712)</name>
    <name type="common">Cryptophyte</name>
    <dbReference type="NCBI Taxonomy" id="905079"/>
    <lineage>
        <taxon>Eukaryota</taxon>
        <taxon>Cryptophyceae</taxon>
        <taxon>Pyrenomonadales</taxon>
        <taxon>Geminigeraceae</taxon>
        <taxon>Guillardia</taxon>
    </lineage>
</organism>
<dbReference type="EnsemblProtists" id="EKX48826">
    <property type="protein sequence ID" value="EKX48826"/>
    <property type="gene ID" value="GUITHDRAFT_105450"/>
</dbReference>
<feature type="coiled-coil region" evidence="1">
    <location>
        <begin position="76"/>
        <end position="103"/>
    </location>
</feature>
<dbReference type="GeneID" id="17305359"/>
<dbReference type="EMBL" id="JH992984">
    <property type="protein sequence ID" value="EKX48826.1"/>
    <property type="molecule type" value="Genomic_DNA"/>
</dbReference>
<evidence type="ECO:0000256" key="1">
    <source>
        <dbReference type="SAM" id="Coils"/>
    </source>
</evidence>
<dbReference type="KEGG" id="gtt:GUITHDRAFT_105450"/>
<dbReference type="HOGENOM" id="CLU_1809860_0_0_1"/>
<evidence type="ECO:0000313" key="4">
    <source>
        <dbReference type="Proteomes" id="UP000011087"/>
    </source>
</evidence>
<protein>
    <submittedName>
        <fullName evidence="2 3">Uncharacterized protein</fullName>
    </submittedName>
</protein>
<dbReference type="RefSeq" id="XP_005835806.1">
    <property type="nucleotide sequence ID" value="XM_005835749.1"/>
</dbReference>
<reference evidence="4" key="2">
    <citation type="submission" date="2012-11" db="EMBL/GenBank/DDBJ databases">
        <authorList>
            <person name="Kuo A."/>
            <person name="Curtis B.A."/>
            <person name="Tanifuji G."/>
            <person name="Burki F."/>
            <person name="Gruber A."/>
            <person name="Irimia M."/>
            <person name="Maruyama S."/>
            <person name="Arias M.C."/>
            <person name="Ball S.G."/>
            <person name="Gile G.H."/>
            <person name="Hirakawa Y."/>
            <person name="Hopkins J.F."/>
            <person name="Rensing S.A."/>
            <person name="Schmutz J."/>
            <person name="Symeonidi A."/>
            <person name="Elias M."/>
            <person name="Eveleigh R.J."/>
            <person name="Herman E.K."/>
            <person name="Klute M.J."/>
            <person name="Nakayama T."/>
            <person name="Obornik M."/>
            <person name="Reyes-Prieto A."/>
            <person name="Armbrust E.V."/>
            <person name="Aves S.J."/>
            <person name="Beiko R.G."/>
            <person name="Coutinho P."/>
            <person name="Dacks J.B."/>
            <person name="Durnford D.G."/>
            <person name="Fast N.M."/>
            <person name="Green B.R."/>
            <person name="Grisdale C."/>
            <person name="Hempe F."/>
            <person name="Henrissat B."/>
            <person name="Hoppner M.P."/>
            <person name="Ishida K.-I."/>
            <person name="Kim E."/>
            <person name="Koreny L."/>
            <person name="Kroth P.G."/>
            <person name="Liu Y."/>
            <person name="Malik S.-B."/>
            <person name="Maier U.G."/>
            <person name="McRose D."/>
            <person name="Mock T."/>
            <person name="Neilson J.A."/>
            <person name="Onodera N.T."/>
            <person name="Poole A.M."/>
            <person name="Pritham E.J."/>
            <person name="Richards T.A."/>
            <person name="Rocap G."/>
            <person name="Roy S.W."/>
            <person name="Sarai C."/>
            <person name="Schaack S."/>
            <person name="Shirato S."/>
            <person name="Slamovits C.H."/>
            <person name="Spencer D.F."/>
            <person name="Suzuki S."/>
            <person name="Worden A.Z."/>
            <person name="Zauner S."/>
            <person name="Barry K."/>
            <person name="Bell C."/>
            <person name="Bharti A.K."/>
            <person name="Crow J.A."/>
            <person name="Grimwood J."/>
            <person name="Kramer R."/>
            <person name="Lindquist E."/>
            <person name="Lucas S."/>
            <person name="Salamov A."/>
            <person name="McFadden G.I."/>
            <person name="Lane C.E."/>
            <person name="Keeling P.J."/>
            <person name="Gray M.W."/>
            <person name="Grigoriev I.V."/>
            <person name="Archibald J.M."/>
        </authorList>
    </citation>
    <scope>NUCLEOTIDE SEQUENCE</scope>
    <source>
        <strain evidence="4">CCMP2712</strain>
    </source>
</reference>
<evidence type="ECO:0000313" key="2">
    <source>
        <dbReference type="EMBL" id="EKX48826.1"/>
    </source>
</evidence>
<sequence>MKSSPKPMPEAPAMLIEPALRPAGISPVQKRTIEQKISELKALRGEKTLLWCKLSEDSLSSRQEEFSEKLTLISLVRSLRSKCHELEEDCNQKEARLKACQVKLAECQGVLEDERRRFADERKQWDDRLTQVVLNSKSWHEHD</sequence>
<name>L1JK27_GUITC</name>
<keyword evidence="1" id="KW-0175">Coiled coil</keyword>
<reference evidence="2 4" key="1">
    <citation type="journal article" date="2012" name="Nature">
        <title>Algal genomes reveal evolutionary mosaicism and the fate of nucleomorphs.</title>
        <authorList>
            <consortium name="DOE Joint Genome Institute"/>
            <person name="Curtis B.A."/>
            <person name="Tanifuji G."/>
            <person name="Burki F."/>
            <person name="Gruber A."/>
            <person name="Irimia M."/>
            <person name="Maruyama S."/>
            <person name="Arias M.C."/>
            <person name="Ball S.G."/>
            <person name="Gile G.H."/>
            <person name="Hirakawa Y."/>
            <person name="Hopkins J.F."/>
            <person name="Kuo A."/>
            <person name="Rensing S.A."/>
            <person name="Schmutz J."/>
            <person name="Symeonidi A."/>
            <person name="Elias M."/>
            <person name="Eveleigh R.J."/>
            <person name="Herman E.K."/>
            <person name="Klute M.J."/>
            <person name="Nakayama T."/>
            <person name="Obornik M."/>
            <person name="Reyes-Prieto A."/>
            <person name="Armbrust E.V."/>
            <person name="Aves S.J."/>
            <person name="Beiko R.G."/>
            <person name="Coutinho P."/>
            <person name="Dacks J.B."/>
            <person name="Durnford D.G."/>
            <person name="Fast N.M."/>
            <person name="Green B.R."/>
            <person name="Grisdale C.J."/>
            <person name="Hempel F."/>
            <person name="Henrissat B."/>
            <person name="Hoppner M.P."/>
            <person name="Ishida K."/>
            <person name="Kim E."/>
            <person name="Koreny L."/>
            <person name="Kroth P.G."/>
            <person name="Liu Y."/>
            <person name="Malik S.B."/>
            <person name="Maier U.G."/>
            <person name="McRose D."/>
            <person name="Mock T."/>
            <person name="Neilson J.A."/>
            <person name="Onodera N.T."/>
            <person name="Poole A.M."/>
            <person name="Pritham E.J."/>
            <person name="Richards T.A."/>
            <person name="Rocap G."/>
            <person name="Roy S.W."/>
            <person name="Sarai C."/>
            <person name="Schaack S."/>
            <person name="Shirato S."/>
            <person name="Slamovits C.H."/>
            <person name="Spencer D.F."/>
            <person name="Suzuki S."/>
            <person name="Worden A.Z."/>
            <person name="Zauner S."/>
            <person name="Barry K."/>
            <person name="Bell C."/>
            <person name="Bharti A.K."/>
            <person name="Crow J.A."/>
            <person name="Grimwood J."/>
            <person name="Kramer R."/>
            <person name="Lindquist E."/>
            <person name="Lucas S."/>
            <person name="Salamov A."/>
            <person name="McFadden G.I."/>
            <person name="Lane C.E."/>
            <person name="Keeling P.J."/>
            <person name="Gray M.W."/>
            <person name="Grigoriev I.V."/>
            <person name="Archibald J.M."/>
        </authorList>
    </citation>
    <scope>NUCLEOTIDE SEQUENCE</scope>
    <source>
        <strain evidence="2 4">CCMP2712</strain>
    </source>
</reference>
<evidence type="ECO:0000313" key="3">
    <source>
        <dbReference type="EnsemblProtists" id="EKX48826"/>
    </source>
</evidence>
<reference evidence="3" key="3">
    <citation type="submission" date="2016-03" db="UniProtKB">
        <authorList>
            <consortium name="EnsemblProtists"/>
        </authorList>
    </citation>
    <scope>IDENTIFICATION</scope>
</reference>
<keyword evidence="4" id="KW-1185">Reference proteome</keyword>
<dbReference type="PaxDb" id="55529-EKX48826"/>
<dbReference type="AlphaFoldDB" id="L1JK27"/>
<gene>
    <name evidence="2" type="ORF">GUITHDRAFT_105450</name>
</gene>
<dbReference type="Proteomes" id="UP000011087">
    <property type="component" value="Unassembled WGS sequence"/>
</dbReference>
<accession>L1JK27</accession>
<proteinExistence type="predicted"/>